<sequence length="153" mass="17725">MKAASYGVIPVWYKDNTPLFLFVQHKSGHWSFPKGRAEKGETEKEAAIREFEEETGIRKYTILDDPVFYEAYTLKRGKEKVRKTVTYYISIVLDPAVSIQEEEISDFRFVKQKEAIKLVKFESKRKVIREASAFLKTLQRSSGTFSKTRDTAA</sequence>
<gene>
    <name evidence="8" type="ORF">A2W41_01050</name>
</gene>
<evidence type="ECO:0000256" key="1">
    <source>
        <dbReference type="ARBA" id="ARBA00005582"/>
    </source>
</evidence>
<evidence type="ECO:0000313" key="9">
    <source>
        <dbReference type="Proteomes" id="UP000176700"/>
    </source>
</evidence>
<dbReference type="AlphaFoldDB" id="A0A1G2FUK8"/>
<evidence type="ECO:0000259" key="7">
    <source>
        <dbReference type="PROSITE" id="PS51462"/>
    </source>
</evidence>
<dbReference type="SUPFAM" id="SSF55811">
    <property type="entry name" value="Nudix"/>
    <property type="match status" value="1"/>
</dbReference>
<evidence type="ECO:0000256" key="2">
    <source>
        <dbReference type="ARBA" id="ARBA00018911"/>
    </source>
</evidence>
<evidence type="ECO:0000256" key="5">
    <source>
        <dbReference type="ARBA" id="ARBA00032644"/>
    </source>
</evidence>
<keyword evidence="3" id="KW-0547">Nucleotide-binding</keyword>
<name>A0A1G2FUK8_9BACT</name>
<evidence type="ECO:0000256" key="6">
    <source>
        <dbReference type="RuleBase" id="RU003476"/>
    </source>
</evidence>
<dbReference type="InterPro" id="IPR003565">
    <property type="entry name" value="Tetra_PHTase"/>
</dbReference>
<feature type="domain" description="Nudix hydrolase" evidence="7">
    <location>
        <begin position="1"/>
        <end position="132"/>
    </location>
</feature>
<dbReference type="CDD" id="cd03428">
    <property type="entry name" value="NUDIX_Ap4A_Nudt2"/>
    <property type="match status" value="1"/>
</dbReference>
<evidence type="ECO:0000256" key="4">
    <source>
        <dbReference type="ARBA" id="ARBA00022801"/>
    </source>
</evidence>
<accession>A0A1G2FUK8</accession>
<dbReference type="GO" id="GO:0000166">
    <property type="term" value="F:nucleotide binding"/>
    <property type="evidence" value="ECO:0007669"/>
    <property type="project" value="UniProtKB-KW"/>
</dbReference>
<dbReference type="PROSITE" id="PS51462">
    <property type="entry name" value="NUDIX"/>
    <property type="match status" value="1"/>
</dbReference>
<protein>
    <recommendedName>
        <fullName evidence="2">Bis(5'-nucleosyl)-tetraphosphatase [asymmetrical]</fullName>
    </recommendedName>
    <alternativeName>
        <fullName evidence="5">Diadenosine 5',5'''-P1,P4-tetraphosphate asymmetrical hydrolase</fullName>
    </alternativeName>
</protein>
<dbReference type="InterPro" id="IPR000086">
    <property type="entry name" value="NUDIX_hydrolase_dom"/>
</dbReference>
<dbReference type="InterPro" id="IPR020084">
    <property type="entry name" value="NUDIX_hydrolase_CS"/>
</dbReference>
<dbReference type="GO" id="GO:0006754">
    <property type="term" value="P:ATP biosynthetic process"/>
    <property type="evidence" value="ECO:0007669"/>
    <property type="project" value="TreeGrafter"/>
</dbReference>
<dbReference type="PRINTS" id="PR00502">
    <property type="entry name" value="NUDIXFAMILY"/>
</dbReference>
<comment type="caution">
    <text evidence="8">The sequence shown here is derived from an EMBL/GenBank/DDBJ whole genome shotgun (WGS) entry which is preliminary data.</text>
</comment>
<dbReference type="InterPro" id="IPR051325">
    <property type="entry name" value="Nudix_hydrolase_domain"/>
</dbReference>
<evidence type="ECO:0000313" key="8">
    <source>
        <dbReference type="EMBL" id="OGZ41749.1"/>
    </source>
</evidence>
<dbReference type="InterPro" id="IPR020476">
    <property type="entry name" value="Nudix_hydrolase"/>
</dbReference>
<proteinExistence type="inferred from homology"/>
<evidence type="ECO:0000256" key="3">
    <source>
        <dbReference type="ARBA" id="ARBA00022741"/>
    </source>
</evidence>
<keyword evidence="4 6" id="KW-0378">Hydrolase</keyword>
<dbReference type="GO" id="GO:0006167">
    <property type="term" value="P:AMP biosynthetic process"/>
    <property type="evidence" value="ECO:0007669"/>
    <property type="project" value="TreeGrafter"/>
</dbReference>
<dbReference type="Gene3D" id="3.90.79.10">
    <property type="entry name" value="Nucleoside Triphosphate Pyrophosphohydrolase"/>
    <property type="match status" value="1"/>
</dbReference>
<dbReference type="PANTHER" id="PTHR21340:SF0">
    <property type="entry name" value="BIS(5'-NUCLEOSYL)-TETRAPHOSPHATASE [ASYMMETRICAL]"/>
    <property type="match status" value="1"/>
</dbReference>
<dbReference type="PROSITE" id="PS00893">
    <property type="entry name" value="NUDIX_BOX"/>
    <property type="match status" value="1"/>
</dbReference>
<comment type="similarity">
    <text evidence="1 6">Belongs to the Nudix hydrolase family.</text>
</comment>
<dbReference type="PANTHER" id="PTHR21340">
    <property type="entry name" value="DIADENOSINE 5,5-P1,P4-TETRAPHOSPHATE PYROPHOSPHOHYDROLASE MUTT"/>
    <property type="match status" value="1"/>
</dbReference>
<dbReference type="EMBL" id="MHNI01000026">
    <property type="protein sequence ID" value="OGZ41749.1"/>
    <property type="molecule type" value="Genomic_DNA"/>
</dbReference>
<dbReference type="GO" id="GO:0004081">
    <property type="term" value="F:bis(5'-nucleosyl)-tetraphosphatase (asymmetrical) activity"/>
    <property type="evidence" value="ECO:0007669"/>
    <property type="project" value="TreeGrafter"/>
</dbReference>
<reference evidence="8 9" key="1">
    <citation type="journal article" date="2016" name="Nat. Commun.">
        <title>Thousands of microbial genomes shed light on interconnected biogeochemical processes in an aquifer system.</title>
        <authorList>
            <person name="Anantharaman K."/>
            <person name="Brown C.T."/>
            <person name="Hug L.A."/>
            <person name="Sharon I."/>
            <person name="Castelle C.J."/>
            <person name="Probst A.J."/>
            <person name="Thomas B.C."/>
            <person name="Singh A."/>
            <person name="Wilkins M.J."/>
            <person name="Karaoz U."/>
            <person name="Brodie E.L."/>
            <person name="Williams K.H."/>
            <person name="Hubbard S.S."/>
            <person name="Banfield J.F."/>
        </authorList>
    </citation>
    <scope>NUCLEOTIDE SEQUENCE [LARGE SCALE GENOMIC DNA]</scope>
</reference>
<dbReference type="Proteomes" id="UP000176700">
    <property type="component" value="Unassembled WGS sequence"/>
</dbReference>
<organism evidence="8 9">
    <name type="scientific">Candidatus Ryanbacteria bacterium RIFCSPHIGHO2_01_45_13</name>
    <dbReference type="NCBI Taxonomy" id="1802112"/>
    <lineage>
        <taxon>Bacteria</taxon>
        <taxon>Candidatus Ryaniibacteriota</taxon>
    </lineage>
</organism>
<dbReference type="InterPro" id="IPR015797">
    <property type="entry name" value="NUDIX_hydrolase-like_dom_sf"/>
</dbReference>
<dbReference type="Pfam" id="PF00293">
    <property type="entry name" value="NUDIX"/>
    <property type="match status" value="1"/>
</dbReference>